<gene>
    <name evidence="1" type="ORF">TWF481_006279</name>
</gene>
<organism evidence="1 2">
    <name type="scientific">Arthrobotrys musiformis</name>
    <dbReference type="NCBI Taxonomy" id="47236"/>
    <lineage>
        <taxon>Eukaryota</taxon>
        <taxon>Fungi</taxon>
        <taxon>Dikarya</taxon>
        <taxon>Ascomycota</taxon>
        <taxon>Pezizomycotina</taxon>
        <taxon>Orbiliomycetes</taxon>
        <taxon>Orbiliales</taxon>
        <taxon>Orbiliaceae</taxon>
        <taxon>Arthrobotrys</taxon>
    </lineage>
</organism>
<sequence>MSVRWSRRSDNKAELYLSAGSCRLCGQGSHYGIQTDQAELIALGWRSNTEATKLNDAQRTAEQLRSSGVSCILGRFLGIPNFPEEEEELKIMGFMAFSCYETMSTRRHGFCFVEWCCWMFEPTNPANHRASNTNKDNANLCVAGSSLGA</sequence>
<comment type="caution">
    <text evidence="1">The sequence shown here is derived from an EMBL/GenBank/DDBJ whole genome shotgun (WGS) entry which is preliminary data.</text>
</comment>
<accession>A0AAV9WI72</accession>
<proteinExistence type="predicted"/>
<evidence type="ECO:0000313" key="1">
    <source>
        <dbReference type="EMBL" id="KAK6507857.1"/>
    </source>
</evidence>
<dbReference type="Proteomes" id="UP001370758">
    <property type="component" value="Unassembled WGS sequence"/>
</dbReference>
<evidence type="ECO:0000313" key="2">
    <source>
        <dbReference type="Proteomes" id="UP001370758"/>
    </source>
</evidence>
<protein>
    <submittedName>
        <fullName evidence="1">Uncharacterized protein</fullName>
    </submittedName>
</protein>
<dbReference type="AlphaFoldDB" id="A0AAV9WI72"/>
<dbReference type="EMBL" id="JAVHJL010000003">
    <property type="protein sequence ID" value="KAK6507857.1"/>
    <property type="molecule type" value="Genomic_DNA"/>
</dbReference>
<reference evidence="1 2" key="1">
    <citation type="submission" date="2023-08" db="EMBL/GenBank/DDBJ databases">
        <authorList>
            <person name="Palmer J.M."/>
        </authorList>
    </citation>
    <scope>NUCLEOTIDE SEQUENCE [LARGE SCALE GENOMIC DNA]</scope>
    <source>
        <strain evidence="1 2">TWF481</strain>
    </source>
</reference>
<keyword evidence="2" id="KW-1185">Reference proteome</keyword>
<name>A0AAV9WI72_9PEZI</name>